<keyword evidence="2" id="KW-1185">Reference proteome</keyword>
<reference evidence="1 2" key="1">
    <citation type="submission" date="2017-07" db="EMBL/GenBank/DDBJ databases">
        <title>Virulence factors identified in Actinobacillus seminis.</title>
        <authorList>
            <person name="Negrete-Abascal E."/>
            <person name="Vaca-Pacheco S."/>
            <person name="Montes-Garcia F."/>
            <person name="Leyto-Gil A.M."/>
            <person name="Fragoso-Garcia E."/>
            <person name="Carvente-Garcia R."/>
            <person name="Perez-Agueros S."/>
            <person name="Castelan-Sanchez H.G."/>
            <person name="Garcia-Molina A."/>
            <person name="Villamar T.E."/>
            <person name="Vazquez-Cruz C."/>
        </authorList>
    </citation>
    <scope>NUCLEOTIDE SEQUENCE [LARGE SCALE GENOMIC DNA]</scope>
    <source>
        <strain evidence="1 2">ATCC 15768</strain>
    </source>
</reference>
<organism evidence="1 2">
    <name type="scientific">Actinobacillus seminis</name>
    <dbReference type="NCBI Taxonomy" id="722"/>
    <lineage>
        <taxon>Bacteria</taxon>
        <taxon>Pseudomonadati</taxon>
        <taxon>Pseudomonadota</taxon>
        <taxon>Gammaproteobacteria</taxon>
        <taxon>Pasteurellales</taxon>
        <taxon>Pasteurellaceae</taxon>
        <taxon>Actinobacillus</taxon>
    </lineage>
</organism>
<accession>A0ABX4FMX4</accession>
<evidence type="ECO:0000313" key="1">
    <source>
        <dbReference type="EMBL" id="OZN24548.1"/>
    </source>
</evidence>
<sequence>MFELATQASFKFSVKEMVIKRKEKVKPGCLSFGYFSFGNAKKSNTQKPPHFSPQIINRPLNIHFGKSFFTRKKSLKVQLKLKEIFKFHPVNIAFLLFYKLYL</sequence>
<protein>
    <submittedName>
        <fullName evidence="1">Uncharacterized protein</fullName>
    </submittedName>
</protein>
<dbReference type="EMBL" id="NLFK01000008">
    <property type="protein sequence ID" value="OZN24548.1"/>
    <property type="molecule type" value="Genomic_DNA"/>
</dbReference>
<dbReference type="Proteomes" id="UP000215738">
    <property type="component" value="Unassembled WGS sequence"/>
</dbReference>
<name>A0ABX4FMX4_9PAST</name>
<gene>
    <name evidence="1" type="ORF">CFY87_08850</name>
</gene>
<comment type="caution">
    <text evidence="1">The sequence shown here is derived from an EMBL/GenBank/DDBJ whole genome shotgun (WGS) entry which is preliminary data.</text>
</comment>
<proteinExistence type="predicted"/>
<evidence type="ECO:0000313" key="2">
    <source>
        <dbReference type="Proteomes" id="UP000215738"/>
    </source>
</evidence>
<dbReference type="RefSeq" id="WP_094946818.1">
    <property type="nucleotide sequence ID" value="NZ_JBMHIA010000034.1"/>
</dbReference>